<evidence type="ECO:0000313" key="3">
    <source>
        <dbReference type="Proteomes" id="UP000177622"/>
    </source>
</evidence>
<feature type="domain" description="DUF427" evidence="1">
    <location>
        <begin position="5"/>
        <end position="91"/>
    </location>
</feature>
<comment type="caution">
    <text evidence="2">The sequence shown here is derived from an EMBL/GenBank/DDBJ whole genome shotgun (WGS) entry which is preliminary data.</text>
</comment>
<evidence type="ECO:0000259" key="1">
    <source>
        <dbReference type="Pfam" id="PF04248"/>
    </source>
</evidence>
<organism evidence="2 3">
    <name type="scientific">Penicillium arizonense</name>
    <dbReference type="NCBI Taxonomy" id="1835702"/>
    <lineage>
        <taxon>Eukaryota</taxon>
        <taxon>Fungi</taxon>
        <taxon>Dikarya</taxon>
        <taxon>Ascomycota</taxon>
        <taxon>Pezizomycotina</taxon>
        <taxon>Eurotiomycetes</taxon>
        <taxon>Eurotiomycetidae</taxon>
        <taxon>Eurotiales</taxon>
        <taxon>Aspergillaceae</taxon>
        <taxon>Penicillium</taxon>
    </lineage>
</organism>
<dbReference type="PANTHER" id="PTHR34310:SF5">
    <property type="entry name" value="DUF427 DOMAIN PROTEIN (AFU_ORTHOLOGUE AFUA_3G02220)"/>
    <property type="match status" value="1"/>
</dbReference>
<evidence type="ECO:0000313" key="2">
    <source>
        <dbReference type="EMBL" id="OGE57609.1"/>
    </source>
</evidence>
<dbReference type="AlphaFoldDB" id="A0A1F5LXC0"/>
<dbReference type="Proteomes" id="UP000177622">
    <property type="component" value="Unassembled WGS sequence"/>
</dbReference>
<dbReference type="Gene3D" id="2.170.150.40">
    <property type="entry name" value="Domain of unknown function (DUF427)"/>
    <property type="match status" value="1"/>
</dbReference>
<dbReference type="Pfam" id="PF04248">
    <property type="entry name" value="NTP_transf_9"/>
    <property type="match status" value="1"/>
</dbReference>
<dbReference type="InterPro" id="IPR038694">
    <property type="entry name" value="DUF427_sf"/>
</dbReference>
<reference evidence="2 3" key="1">
    <citation type="journal article" date="2016" name="Sci. Rep.">
        <title>Penicillium arizonense, a new, genome sequenced fungal species, reveals a high chemical diversity in secreted metabolites.</title>
        <authorList>
            <person name="Grijseels S."/>
            <person name="Nielsen J.C."/>
            <person name="Randelovic M."/>
            <person name="Nielsen J."/>
            <person name="Nielsen K.F."/>
            <person name="Workman M."/>
            <person name="Frisvad J.C."/>
        </authorList>
    </citation>
    <scope>NUCLEOTIDE SEQUENCE [LARGE SCALE GENOMIC DNA]</scope>
    <source>
        <strain evidence="2 3">CBS 141311</strain>
    </source>
</reference>
<dbReference type="RefSeq" id="XP_022493032.1">
    <property type="nucleotide sequence ID" value="XM_022626341.1"/>
</dbReference>
<name>A0A1F5LXC0_PENAI</name>
<dbReference type="EMBL" id="LXJU01000001">
    <property type="protein sequence ID" value="OGE57609.1"/>
    <property type="molecule type" value="Genomic_DNA"/>
</dbReference>
<accession>A0A1F5LXC0</accession>
<protein>
    <recommendedName>
        <fullName evidence="1">DUF427 domain-containing protein</fullName>
    </recommendedName>
</protein>
<dbReference type="InterPro" id="IPR007361">
    <property type="entry name" value="DUF427"/>
</dbReference>
<dbReference type="GeneID" id="34571075"/>
<dbReference type="OrthoDB" id="18996at2759"/>
<gene>
    <name evidence="2" type="ORF">PENARI_c001G02855</name>
</gene>
<dbReference type="PANTHER" id="PTHR34310">
    <property type="entry name" value="DUF427 DOMAIN PROTEIN (AFU_ORTHOLOGUE AFUA_3G02220)"/>
    <property type="match status" value="1"/>
</dbReference>
<sequence length="99" mass="11128">MSTAKAEIDGVLIAEATAWETVEGNVYFPPSSIKDKSLFLASDTTTYCPWKGEAEYYTVKIGDKSIKDAAWYYAKPYEKAENIKDHVAFYKSKVNVTVE</sequence>
<keyword evidence="3" id="KW-1185">Reference proteome</keyword>
<proteinExistence type="predicted"/>